<dbReference type="AlphaFoldDB" id="A0A2T4I4N7"/>
<feature type="domain" description="HTH cro/C1-type" evidence="1">
    <location>
        <begin position="12"/>
        <end position="54"/>
    </location>
</feature>
<organism evidence="2 3">
    <name type="scientific">Edaphosphingomonas fennica</name>
    <dbReference type="NCBI Taxonomy" id="114404"/>
    <lineage>
        <taxon>Bacteria</taxon>
        <taxon>Pseudomonadati</taxon>
        <taxon>Pseudomonadota</taxon>
        <taxon>Alphaproteobacteria</taxon>
        <taxon>Sphingomonadales</taxon>
        <taxon>Rhizorhabdaceae</taxon>
        <taxon>Edaphosphingomonas</taxon>
    </lineage>
</organism>
<reference evidence="2 3" key="1">
    <citation type="submission" date="2017-11" db="EMBL/GenBank/DDBJ databases">
        <title>Sphingomonas oleivorans sp. nov., isolated from oil-contaminated soil.</title>
        <authorList>
            <person name="Wang L."/>
            <person name="Chen L."/>
        </authorList>
    </citation>
    <scope>NUCLEOTIDE SEQUENCE [LARGE SCALE GENOMIC DNA]</scope>
    <source>
        <strain evidence="2 3">K101</strain>
    </source>
</reference>
<name>A0A2T4I4N7_9SPHN</name>
<dbReference type="GO" id="GO:0003677">
    <property type="term" value="F:DNA binding"/>
    <property type="evidence" value="ECO:0007669"/>
    <property type="project" value="InterPro"/>
</dbReference>
<evidence type="ECO:0000313" key="2">
    <source>
        <dbReference type="EMBL" id="PTD24495.1"/>
    </source>
</evidence>
<evidence type="ECO:0000313" key="3">
    <source>
        <dbReference type="Proteomes" id="UP000241206"/>
    </source>
</evidence>
<protein>
    <recommendedName>
        <fullName evidence="1">HTH cro/C1-type domain-containing protein</fullName>
    </recommendedName>
</protein>
<dbReference type="InterPro" id="IPR001387">
    <property type="entry name" value="Cro/C1-type_HTH"/>
</dbReference>
<proteinExistence type="predicted"/>
<keyword evidence="3" id="KW-1185">Reference proteome</keyword>
<gene>
    <name evidence="2" type="ORF">CV103_07750</name>
</gene>
<evidence type="ECO:0000259" key="1">
    <source>
        <dbReference type="PROSITE" id="PS50943"/>
    </source>
</evidence>
<dbReference type="Proteomes" id="UP000241206">
    <property type="component" value="Unassembled WGS sequence"/>
</dbReference>
<dbReference type="EMBL" id="PHHF01000032">
    <property type="protein sequence ID" value="PTD24495.1"/>
    <property type="molecule type" value="Genomic_DNA"/>
</dbReference>
<dbReference type="SUPFAM" id="SSF47413">
    <property type="entry name" value="lambda repressor-like DNA-binding domains"/>
    <property type="match status" value="1"/>
</dbReference>
<dbReference type="Gene3D" id="1.10.260.40">
    <property type="entry name" value="lambda repressor-like DNA-binding domains"/>
    <property type="match status" value="1"/>
</dbReference>
<dbReference type="Pfam" id="PF01381">
    <property type="entry name" value="HTH_3"/>
    <property type="match status" value="1"/>
</dbReference>
<accession>A0A2T4I4N7</accession>
<dbReference type="CDD" id="cd00093">
    <property type="entry name" value="HTH_XRE"/>
    <property type="match status" value="1"/>
</dbReference>
<dbReference type="RefSeq" id="WP_107394547.1">
    <property type="nucleotide sequence ID" value="NZ_PHHF01000032.1"/>
</dbReference>
<dbReference type="PROSITE" id="PS50943">
    <property type="entry name" value="HTH_CROC1"/>
    <property type="match status" value="1"/>
</dbReference>
<sequence length="79" mass="9058">MDDWRGIVGKNVRRFRQRADMTQEQLAFAAEIDLTYVGGIERGKRNPSVLVLVRAGTHNHHVMAAARWMLPRKTSARRS</sequence>
<dbReference type="InterPro" id="IPR010982">
    <property type="entry name" value="Lambda_DNA-bd_dom_sf"/>
</dbReference>
<dbReference type="SMART" id="SM00530">
    <property type="entry name" value="HTH_XRE"/>
    <property type="match status" value="1"/>
</dbReference>
<feature type="non-terminal residue" evidence="2">
    <location>
        <position position="79"/>
    </location>
</feature>
<comment type="caution">
    <text evidence="2">The sequence shown here is derived from an EMBL/GenBank/DDBJ whole genome shotgun (WGS) entry which is preliminary data.</text>
</comment>